<dbReference type="GO" id="GO:0043812">
    <property type="term" value="F:phosphatidylinositol-4-phosphate phosphatase activity"/>
    <property type="evidence" value="ECO:0007669"/>
    <property type="project" value="TreeGrafter"/>
</dbReference>
<dbReference type="PROSITE" id="PS50275">
    <property type="entry name" value="SAC"/>
    <property type="match status" value="1"/>
</dbReference>
<feature type="compositionally biased region" description="Acidic residues" evidence="1">
    <location>
        <begin position="148"/>
        <end position="157"/>
    </location>
</feature>
<dbReference type="PROSITE" id="PS51791">
    <property type="entry name" value="HSAC2"/>
    <property type="match status" value="1"/>
</dbReference>
<feature type="region of interest" description="Disordered" evidence="1">
    <location>
        <begin position="344"/>
        <end position="366"/>
    </location>
</feature>
<sequence length="939" mass="104100">MAIARKIVVSANDEGLVLQPAPSKSQRPLPPLLIKYGDASVSSTPRDGVVDSASPSSFEAFGVIGLMSVFKQSYLITITRREQVAQIRGFPIYVVTGVAITPCSSYAEAKSAIAETIQSSGTEPADKAENDKDALEDEEEALSRVSDEVEDVIDDPSADPGLVMSEEKVTSSVAEDVIRRQGSFGRFAERWFSKKGWVLDQKRTMGLSRPALEQPAFATTAGGEGSRDSEDSLESTASTLLPKLLHTARILFGSSRSFYFSYDFDITRRWGECKPFSPDLPLHAQVAPVYFWNSHLLKPLISAGAESVALPLMQGYVGQKSFIMDRDPPQVDDSEPEAMEMSSFLFGGSGPTSPPNEEAKEIPERRQSEQDFLVTLISRRSTKRAGLRYLRRGIDEDGHTANTVETEQILSTPWWNSSSPTGSKIYSFIQVRGSIPVFFTQSPNSFKPVPVLQQSQDANLTAMKKHFDELHESYGSIHLINLVEKHNTEAIVGEAYSRQVSKLNEDLPEGEKMPFEWFDFHAVCRGMKFENVSLLLDQIRGDLDRYGSTVEADGKVLRRQTGTLRTNCMDCLDRTNVCQSLFAKYMLEAQLRGEGFDMSAQVDQNSWWFNNIWADNGDAVSNQYASTAAMKGDYTRTRKRDYRGTLNDLGLSLTRFYNGQLAIDFLLGNVTALVFSEFEANLITKDPAISVFKKREQAIQLCQSRVIADDSEKFVAGWAILTPQVSGAVNSQPLDEAVLLLTDCAMYLCRFNWDLDRVLSFERVDLRNVVGIKVGTYITSTVSSVHMDKAKNIGCVVSYQPGKDDFTRTNTRTLSSLGNQRKTHRTTPDAGGGGVGPFAVFFSGRSRGANPPVKRIALKMPYSRSSLAKDGAEPRQTEVQLVHTICSEIERLAGQAQGRPEDEDWGIIEEEDIISLDEAKRSTGILDQLGHSLKRMVWA</sequence>
<dbReference type="PANTHER" id="PTHR45662">
    <property type="entry name" value="PHOSPHATIDYLINOSITIDE PHOSPHATASE SAC1"/>
    <property type="match status" value="1"/>
</dbReference>
<evidence type="ECO:0000259" key="3">
    <source>
        <dbReference type="PROSITE" id="PS51791"/>
    </source>
</evidence>
<protein>
    <submittedName>
        <fullName evidence="4">Related to SAC1 - recessive suppressor of secretory defect</fullName>
    </submittedName>
</protein>
<accession>A0AAE8SRT9</accession>
<dbReference type="Pfam" id="PF12456">
    <property type="entry name" value="hSac2"/>
    <property type="match status" value="1"/>
</dbReference>
<feature type="domain" description="HSac2" evidence="3">
    <location>
        <begin position="689"/>
        <end position="836"/>
    </location>
</feature>
<evidence type="ECO:0000313" key="5">
    <source>
        <dbReference type="Proteomes" id="UP001187682"/>
    </source>
</evidence>
<keyword evidence="5" id="KW-1185">Reference proteome</keyword>
<reference evidence="4" key="1">
    <citation type="submission" date="2018-03" db="EMBL/GenBank/DDBJ databases">
        <authorList>
            <person name="Guldener U."/>
        </authorList>
    </citation>
    <scope>NUCLEOTIDE SEQUENCE</scope>
</reference>
<dbReference type="PANTHER" id="PTHR45662:SF7">
    <property type="entry name" value="SACI DOMAIN PROTEIN (AFU_ORTHOLOGUE AFUA_1G15890)"/>
    <property type="match status" value="1"/>
</dbReference>
<dbReference type="GO" id="GO:0005783">
    <property type="term" value="C:endoplasmic reticulum"/>
    <property type="evidence" value="ECO:0007669"/>
    <property type="project" value="TreeGrafter"/>
</dbReference>
<dbReference type="InterPro" id="IPR022158">
    <property type="entry name" value="Inositol_phosphatase"/>
</dbReference>
<name>A0AAE8SRT9_9PEZI</name>
<evidence type="ECO:0000256" key="1">
    <source>
        <dbReference type="SAM" id="MobiDB-lite"/>
    </source>
</evidence>
<dbReference type="InterPro" id="IPR034753">
    <property type="entry name" value="hSac2"/>
</dbReference>
<dbReference type="InterPro" id="IPR002013">
    <property type="entry name" value="SAC_dom"/>
</dbReference>
<feature type="domain" description="SAC" evidence="2">
    <location>
        <begin position="254"/>
        <end position="626"/>
    </location>
</feature>
<dbReference type="Pfam" id="PF02383">
    <property type="entry name" value="Syja_N"/>
    <property type="match status" value="1"/>
</dbReference>
<dbReference type="AlphaFoldDB" id="A0AAE8SRT9"/>
<evidence type="ECO:0000259" key="2">
    <source>
        <dbReference type="PROSITE" id="PS50275"/>
    </source>
</evidence>
<feature type="compositionally biased region" description="Basic and acidic residues" evidence="1">
    <location>
        <begin position="124"/>
        <end position="133"/>
    </location>
</feature>
<dbReference type="EMBL" id="ONZQ02000001">
    <property type="protein sequence ID" value="SPN97483.1"/>
    <property type="molecule type" value="Genomic_DNA"/>
</dbReference>
<gene>
    <name evidence="4" type="ORF">DNG_00997</name>
</gene>
<comment type="caution">
    <text evidence="4">The sequence shown here is derived from an EMBL/GenBank/DDBJ whole genome shotgun (WGS) entry which is preliminary data.</text>
</comment>
<feature type="region of interest" description="Disordered" evidence="1">
    <location>
        <begin position="212"/>
        <end position="233"/>
    </location>
</feature>
<feature type="region of interest" description="Disordered" evidence="1">
    <location>
        <begin position="117"/>
        <end position="167"/>
    </location>
</feature>
<proteinExistence type="predicted"/>
<feature type="compositionally biased region" description="Basic and acidic residues" evidence="1">
    <location>
        <begin position="357"/>
        <end position="366"/>
    </location>
</feature>
<dbReference type="Proteomes" id="UP001187682">
    <property type="component" value="Unassembled WGS sequence"/>
</dbReference>
<evidence type="ECO:0000313" key="4">
    <source>
        <dbReference type="EMBL" id="SPN97483.1"/>
    </source>
</evidence>
<dbReference type="GO" id="GO:0046856">
    <property type="term" value="P:phosphatidylinositol dephosphorylation"/>
    <property type="evidence" value="ECO:0007669"/>
    <property type="project" value="TreeGrafter"/>
</dbReference>
<organism evidence="4 5">
    <name type="scientific">Cephalotrichum gorgonifer</name>
    <dbReference type="NCBI Taxonomy" id="2041049"/>
    <lineage>
        <taxon>Eukaryota</taxon>
        <taxon>Fungi</taxon>
        <taxon>Dikarya</taxon>
        <taxon>Ascomycota</taxon>
        <taxon>Pezizomycotina</taxon>
        <taxon>Sordariomycetes</taxon>
        <taxon>Hypocreomycetidae</taxon>
        <taxon>Microascales</taxon>
        <taxon>Microascaceae</taxon>
        <taxon>Cephalotrichum</taxon>
    </lineage>
</organism>